<proteinExistence type="predicted"/>
<feature type="region of interest" description="Disordered" evidence="1">
    <location>
        <begin position="1"/>
        <end position="23"/>
    </location>
</feature>
<gene>
    <name evidence="2" type="ORF">RHO25_007271</name>
</gene>
<protein>
    <submittedName>
        <fullName evidence="2">Uncharacterized protein</fullName>
    </submittedName>
</protein>
<evidence type="ECO:0000256" key="1">
    <source>
        <dbReference type="SAM" id="MobiDB-lite"/>
    </source>
</evidence>
<sequence>MSTSKPSRASTPNSTPNTPTFHDRVQSLPQELYDEVYSLTFTASPSIHVFHLSYLFSTPLASTLSPYSQNHITTNNAFPNLLHVDRHSRNKYAKSFYGDQKSIFIVCSTIMLESVIGTMDRQHVEILKNGNGRIFLRDVMGEEYDEGTRRDVEGMTHGVYGEVEVVLEGLEEALEEDFRQ</sequence>
<name>A0ABZ0NSX5_CERBT</name>
<feature type="compositionally biased region" description="Low complexity" evidence="1">
    <location>
        <begin position="10"/>
        <end position="20"/>
    </location>
</feature>
<reference evidence="2 3" key="1">
    <citation type="submission" date="2023-09" db="EMBL/GenBank/DDBJ databases">
        <title>Complete-Gapless Cercospora beticola genome.</title>
        <authorList>
            <person name="Wyatt N.A."/>
            <person name="Spanner R.E."/>
            <person name="Bolton M.D."/>
        </authorList>
    </citation>
    <scope>NUCLEOTIDE SEQUENCE [LARGE SCALE GENOMIC DNA]</scope>
    <source>
        <strain evidence="2">Cb09-40</strain>
    </source>
</reference>
<evidence type="ECO:0000313" key="3">
    <source>
        <dbReference type="Proteomes" id="UP001302367"/>
    </source>
</evidence>
<dbReference type="EMBL" id="CP134188">
    <property type="protein sequence ID" value="WPB02635.1"/>
    <property type="molecule type" value="Genomic_DNA"/>
</dbReference>
<dbReference type="Proteomes" id="UP001302367">
    <property type="component" value="Chromosome 5"/>
</dbReference>
<dbReference type="RefSeq" id="XP_065458995.1">
    <property type="nucleotide sequence ID" value="XM_065602923.1"/>
</dbReference>
<accession>A0ABZ0NSX5</accession>
<keyword evidence="3" id="KW-1185">Reference proteome</keyword>
<dbReference type="GeneID" id="90644367"/>
<organism evidence="2 3">
    <name type="scientific">Cercospora beticola</name>
    <name type="common">Sugarbeet leaf spot fungus</name>
    <dbReference type="NCBI Taxonomy" id="122368"/>
    <lineage>
        <taxon>Eukaryota</taxon>
        <taxon>Fungi</taxon>
        <taxon>Dikarya</taxon>
        <taxon>Ascomycota</taxon>
        <taxon>Pezizomycotina</taxon>
        <taxon>Dothideomycetes</taxon>
        <taxon>Dothideomycetidae</taxon>
        <taxon>Mycosphaerellales</taxon>
        <taxon>Mycosphaerellaceae</taxon>
        <taxon>Cercospora</taxon>
    </lineage>
</organism>
<evidence type="ECO:0000313" key="2">
    <source>
        <dbReference type="EMBL" id="WPB02635.1"/>
    </source>
</evidence>